<protein>
    <recommendedName>
        <fullName evidence="3">Twin-arginine translocation pathway signal</fullName>
    </recommendedName>
</protein>
<accession>A0AAW7XB74</accession>
<dbReference type="RefSeq" id="WP_303494119.1">
    <property type="nucleotide sequence ID" value="NZ_JAUOPB010000019.1"/>
</dbReference>
<evidence type="ECO:0008006" key="3">
    <source>
        <dbReference type="Google" id="ProtNLM"/>
    </source>
</evidence>
<comment type="caution">
    <text evidence="1">The sequence shown here is derived from an EMBL/GenBank/DDBJ whole genome shotgun (WGS) entry which is preliminary data.</text>
</comment>
<sequence>MKRRTFLAATAATLAAGGALLGLNLNSYQNIVKNIVRTKLDYLKISDEELDKFAQAYETVMAKPKAKVLLIDLSYKCSSINFCNKKLGERLSYFEQYVITYFLKGSDFFINGMDESREVKFLTLDFLDPYKAPCYNPFAKLS</sequence>
<organism evidence="1 2">
    <name type="scientific">Saccharophagus degradans</name>
    <dbReference type="NCBI Taxonomy" id="86304"/>
    <lineage>
        <taxon>Bacteria</taxon>
        <taxon>Pseudomonadati</taxon>
        <taxon>Pseudomonadota</taxon>
        <taxon>Gammaproteobacteria</taxon>
        <taxon>Cellvibrionales</taxon>
        <taxon>Cellvibrionaceae</taxon>
        <taxon>Saccharophagus</taxon>
    </lineage>
</organism>
<dbReference type="Proteomes" id="UP001169760">
    <property type="component" value="Unassembled WGS sequence"/>
</dbReference>
<evidence type="ECO:0000313" key="1">
    <source>
        <dbReference type="EMBL" id="MDO6424870.1"/>
    </source>
</evidence>
<dbReference type="EMBL" id="JAUOPB010000019">
    <property type="protein sequence ID" value="MDO6424870.1"/>
    <property type="molecule type" value="Genomic_DNA"/>
</dbReference>
<dbReference type="AlphaFoldDB" id="A0AAW7XB74"/>
<reference evidence="1" key="1">
    <citation type="submission" date="2023-07" db="EMBL/GenBank/DDBJ databases">
        <title>Genome content predicts the carbon catabolic preferences of heterotrophic bacteria.</title>
        <authorList>
            <person name="Gralka M."/>
        </authorList>
    </citation>
    <scope>NUCLEOTIDE SEQUENCE</scope>
    <source>
        <strain evidence="1">I3M17_2</strain>
    </source>
</reference>
<name>A0AAW7XB74_9GAMM</name>
<evidence type="ECO:0000313" key="2">
    <source>
        <dbReference type="Proteomes" id="UP001169760"/>
    </source>
</evidence>
<gene>
    <name evidence="1" type="ORF">Q4521_20440</name>
</gene>
<proteinExistence type="predicted"/>